<proteinExistence type="inferred from homology"/>
<dbReference type="GO" id="GO:0000151">
    <property type="term" value="C:ubiquitin ligase complex"/>
    <property type="evidence" value="ECO:0007669"/>
    <property type="project" value="TreeGrafter"/>
</dbReference>
<evidence type="ECO:0000259" key="11">
    <source>
        <dbReference type="PROSITE" id="PS51157"/>
    </source>
</evidence>
<dbReference type="EC" id="2.3.2.27" evidence="10"/>
<dbReference type="PANTHER" id="PTHR21497">
    <property type="entry name" value="UBIQUITIN LIGASE E3 ALPHA-RELATED"/>
    <property type="match status" value="1"/>
</dbReference>
<evidence type="ECO:0000256" key="3">
    <source>
        <dbReference type="ARBA" id="ARBA00022679"/>
    </source>
</evidence>
<dbReference type="Pfam" id="PF22960">
    <property type="entry name" value="WHD_UBR1"/>
    <property type="match status" value="1"/>
</dbReference>
<evidence type="ECO:0000313" key="13">
    <source>
        <dbReference type="WBParaSite" id="nRc.2.0.1.t39713-RA"/>
    </source>
</evidence>
<evidence type="ECO:0000256" key="1">
    <source>
        <dbReference type="ARBA" id="ARBA00000900"/>
    </source>
</evidence>
<comment type="pathway">
    <text evidence="2 10">Protein modification; protein ubiquitination.</text>
</comment>
<dbReference type="FunFam" id="2.10.110.30:FF:000002">
    <property type="entry name" value="Putative e3 ubiquitin-protein ligase ubr3"/>
    <property type="match status" value="1"/>
</dbReference>
<feature type="zinc finger region" description="UBR-type" evidence="9">
    <location>
        <begin position="98"/>
        <end position="169"/>
    </location>
</feature>
<dbReference type="CDD" id="cd19673">
    <property type="entry name" value="UBR-box_UBR3"/>
    <property type="match status" value="1"/>
</dbReference>
<organism evidence="12 13">
    <name type="scientific">Romanomermis culicivorax</name>
    <name type="common">Nematode worm</name>
    <dbReference type="NCBI Taxonomy" id="13658"/>
    <lineage>
        <taxon>Eukaryota</taxon>
        <taxon>Metazoa</taxon>
        <taxon>Ecdysozoa</taxon>
        <taxon>Nematoda</taxon>
        <taxon>Enoplea</taxon>
        <taxon>Dorylaimia</taxon>
        <taxon>Mermithida</taxon>
        <taxon>Mermithoidea</taxon>
        <taxon>Mermithidae</taxon>
        <taxon>Romanomermis</taxon>
    </lineage>
</organism>
<comment type="catalytic activity">
    <reaction evidence="1 10">
        <text>S-ubiquitinyl-[E2 ubiquitin-conjugating enzyme]-L-cysteine + [acceptor protein]-L-lysine = [E2 ubiquitin-conjugating enzyme]-L-cysteine + N(6)-ubiquitinyl-[acceptor protein]-L-lysine.</text>
        <dbReference type="EC" id="2.3.2.27"/>
    </reaction>
</comment>
<accession>A0A915KPQ5</accession>
<dbReference type="InterPro" id="IPR055194">
    <property type="entry name" value="UBR1-like_WH"/>
</dbReference>
<evidence type="ECO:0000256" key="7">
    <source>
        <dbReference type="ARBA" id="ARBA00022833"/>
    </source>
</evidence>
<evidence type="ECO:0000256" key="5">
    <source>
        <dbReference type="ARBA" id="ARBA00022771"/>
    </source>
</evidence>
<dbReference type="GO" id="GO:0005737">
    <property type="term" value="C:cytoplasm"/>
    <property type="evidence" value="ECO:0007669"/>
    <property type="project" value="TreeGrafter"/>
</dbReference>
<evidence type="ECO:0000256" key="2">
    <source>
        <dbReference type="ARBA" id="ARBA00004906"/>
    </source>
</evidence>
<dbReference type="PANTHER" id="PTHR21497:SF39">
    <property type="entry name" value="E3 UBIQUITIN-PROTEIN LIGASE UBR3"/>
    <property type="match status" value="1"/>
</dbReference>
<evidence type="ECO:0000313" key="12">
    <source>
        <dbReference type="Proteomes" id="UP000887565"/>
    </source>
</evidence>
<keyword evidence="6 10" id="KW-0833">Ubl conjugation pathway</keyword>
<dbReference type="InterPro" id="IPR039164">
    <property type="entry name" value="UBR1-like"/>
</dbReference>
<evidence type="ECO:0000256" key="10">
    <source>
        <dbReference type="RuleBase" id="RU366018"/>
    </source>
</evidence>
<name>A0A915KPQ5_ROMCU</name>
<dbReference type="Gene3D" id="2.10.110.30">
    <property type="match status" value="1"/>
</dbReference>
<keyword evidence="5 10" id="KW-0863">Zinc-finger</keyword>
<dbReference type="Proteomes" id="UP000887565">
    <property type="component" value="Unplaced"/>
</dbReference>
<keyword evidence="12" id="KW-1185">Reference proteome</keyword>
<dbReference type="PROSITE" id="PS51157">
    <property type="entry name" value="ZF_UBR"/>
    <property type="match status" value="1"/>
</dbReference>
<feature type="domain" description="UBR-type" evidence="11">
    <location>
        <begin position="98"/>
        <end position="169"/>
    </location>
</feature>
<dbReference type="Pfam" id="PF02207">
    <property type="entry name" value="zf-UBR"/>
    <property type="match status" value="1"/>
</dbReference>
<reference evidence="13" key="1">
    <citation type="submission" date="2022-11" db="UniProtKB">
        <authorList>
            <consortium name="WormBaseParasite"/>
        </authorList>
    </citation>
    <scope>IDENTIFICATION</scope>
</reference>
<dbReference type="GO" id="GO:0008270">
    <property type="term" value="F:zinc ion binding"/>
    <property type="evidence" value="ECO:0007669"/>
    <property type="project" value="UniProtKB-UniRule"/>
</dbReference>
<dbReference type="InterPro" id="IPR003126">
    <property type="entry name" value="Znf_UBR"/>
</dbReference>
<keyword evidence="4 10" id="KW-0479">Metal-binding</keyword>
<evidence type="ECO:0000256" key="9">
    <source>
        <dbReference type="PROSITE-ProRule" id="PRU00508"/>
    </source>
</evidence>
<dbReference type="GO" id="GO:0071596">
    <property type="term" value="P:ubiquitin-dependent protein catabolic process via the N-end rule pathway"/>
    <property type="evidence" value="ECO:0007669"/>
    <property type="project" value="UniProtKB-UniRule"/>
</dbReference>
<comment type="function">
    <text evidence="10">Ubiquitin ligase protein which is a component of the N-end rule pathway. Recognizes and binds to proteins bearing specific N-terminal residues that are destabilizing according to the N-end rule, leading to their ubiquitination and subsequent degradation.</text>
</comment>
<protein>
    <recommendedName>
        <fullName evidence="10">E3 ubiquitin-protein ligase</fullName>
        <ecNumber evidence="10">2.3.2.27</ecNumber>
    </recommendedName>
</protein>
<keyword evidence="7 10" id="KW-0862">Zinc</keyword>
<dbReference type="GO" id="GO:0061630">
    <property type="term" value="F:ubiquitin protein ligase activity"/>
    <property type="evidence" value="ECO:0007669"/>
    <property type="project" value="UniProtKB-UniRule"/>
</dbReference>
<evidence type="ECO:0000256" key="8">
    <source>
        <dbReference type="ARBA" id="ARBA00046341"/>
    </source>
</evidence>
<dbReference type="WBParaSite" id="nRc.2.0.1.t39713-RA">
    <property type="protein sequence ID" value="nRc.2.0.1.t39713-RA"/>
    <property type="gene ID" value="nRc.2.0.1.g39713"/>
</dbReference>
<sequence>MINSAAFFNTLLASDDKQKCALELNEICRRFKQNGKKFSDDYDAELFLWRFIHPTDFIKWHDRDVYFNPKFDRLAWLLAAGDSPEVYERKVREYNDAVTCGLVWTQNYLAYRCRTCSSTPSMAICTECFLNGQHEGHDFIMFRSQAGGACDCGDPRVMRESGFCSKHGTNVLKTKRKAPEELFSTADVLLPHLIKCILLVFASSYKPEYVDEIQILTTSSFKPAERLVSVLQKFSDYGAAAKERLSAMLMDSDNYRDFATGVSHFQDESDFMCAARDRYRTAVKSSDSICSKEDAESLDCPLACCDLEHCSFLDEMVFWLIKLKMPQPLVTLLLSLLPCDVFKAQFINLFATHYSRMIMMLVDESRTVSSLGGDPTSEAISNRVVHISVQLLSNDSISMLMCTEHKFVRVLVASLYNTIKRCLVESTLNTVSDNFHLVADCRHRLMENQSYWVTSHDLRNILSHKEVALNFLSRNGLIFSTQHDNFCRDPPLLDVFAALVSTLQGINPNTRELSGHVEYESRSYFAAFSAELELCSLISRTLLEHLKDQDSFDCILSMLQNVTCHIQDWFDAVHFTPPYCWKPPLLECCFHFPLHRLWASFLCQGLKLDMQLNLPSESFLRQLMMHPLSIQVCATKVNPEWLILTFFERFHLVDWLSFSPAKPIKKFLRSEWESPMLESCLKLIASLVTNRINLGLNEKDCLRMEIASLLCQNDKSHSQIVDSLSHTTLSSKAHYAAHIEEILKELADYVAPQFVPGGAMSEGIYTPKSIVWEKYFDPLFLSLRIVQPKDFQTAMNRYKKHLKARNLIGKESTSIIPPYRLPGESFNGSAAPVYDNLRRVLNSRSLHAVLFIILLKALNNENSVSENVLSLALYLLRLILYYTVDERKQCNVINVKPVNTVSQRPNVLDLQFCGWFASNCIFENMTQIIQSILCIDNVPGLSRSCHSHVFRNLRTESDHGDFPDLERLRARTIRTRVYPESPEEATVFSPEGHSYRSKASKALDIPFIDSSMELDTTLVYEDSDPDMLYNSKIL</sequence>
<dbReference type="SMART" id="SM00396">
    <property type="entry name" value="ZnF_UBR1"/>
    <property type="match status" value="1"/>
</dbReference>
<comment type="similarity">
    <text evidence="8 10">Belongs to the E3 ubiquitin-protein ligase UBR1-like family.</text>
</comment>
<dbReference type="GO" id="GO:0016567">
    <property type="term" value="P:protein ubiquitination"/>
    <property type="evidence" value="ECO:0007669"/>
    <property type="project" value="UniProtKB-UniRule"/>
</dbReference>
<evidence type="ECO:0000256" key="6">
    <source>
        <dbReference type="ARBA" id="ARBA00022786"/>
    </source>
</evidence>
<evidence type="ECO:0000256" key="4">
    <source>
        <dbReference type="ARBA" id="ARBA00022723"/>
    </source>
</evidence>
<dbReference type="AlphaFoldDB" id="A0A915KPQ5"/>
<keyword evidence="3 10" id="KW-0808">Transferase</keyword>
<dbReference type="OMA" id="CAYTIAC"/>